<feature type="compositionally biased region" description="Basic and acidic residues" evidence="1">
    <location>
        <begin position="8"/>
        <end position="23"/>
    </location>
</feature>
<evidence type="ECO:0000313" key="3">
    <source>
        <dbReference type="Proteomes" id="UP000053144"/>
    </source>
</evidence>
<feature type="region of interest" description="Disordered" evidence="1">
    <location>
        <begin position="1"/>
        <end position="56"/>
    </location>
</feature>
<evidence type="ECO:0000313" key="2">
    <source>
        <dbReference type="EMBL" id="KOM26090.1"/>
    </source>
</evidence>
<organism evidence="2 3">
    <name type="scientific">Phaseolus angularis</name>
    <name type="common">Azuki bean</name>
    <name type="synonym">Vigna angularis</name>
    <dbReference type="NCBI Taxonomy" id="3914"/>
    <lineage>
        <taxon>Eukaryota</taxon>
        <taxon>Viridiplantae</taxon>
        <taxon>Streptophyta</taxon>
        <taxon>Embryophyta</taxon>
        <taxon>Tracheophyta</taxon>
        <taxon>Spermatophyta</taxon>
        <taxon>Magnoliopsida</taxon>
        <taxon>eudicotyledons</taxon>
        <taxon>Gunneridae</taxon>
        <taxon>Pentapetalae</taxon>
        <taxon>rosids</taxon>
        <taxon>fabids</taxon>
        <taxon>Fabales</taxon>
        <taxon>Fabaceae</taxon>
        <taxon>Papilionoideae</taxon>
        <taxon>50 kb inversion clade</taxon>
        <taxon>NPAAA clade</taxon>
        <taxon>indigoferoid/millettioid clade</taxon>
        <taxon>Phaseoleae</taxon>
        <taxon>Vigna</taxon>
    </lineage>
</organism>
<dbReference type="Gramene" id="KOM26090">
    <property type="protein sequence ID" value="KOM26090"/>
    <property type="gene ID" value="LR48_Vigan230s000100"/>
</dbReference>
<dbReference type="EMBL" id="KQ258304">
    <property type="protein sequence ID" value="KOM26090.1"/>
    <property type="molecule type" value="Genomic_DNA"/>
</dbReference>
<sequence>MSSFFERISMETRDWRGREKEKSNTAQYPETKKHPAARWKHSREQQHHSTSMSSAR</sequence>
<proteinExistence type="predicted"/>
<evidence type="ECO:0000256" key="1">
    <source>
        <dbReference type="SAM" id="MobiDB-lite"/>
    </source>
</evidence>
<dbReference type="Proteomes" id="UP000053144">
    <property type="component" value="Unassembled WGS sequence"/>
</dbReference>
<protein>
    <submittedName>
        <fullName evidence="2">Uncharacterized protein</fullName>
    </submittedName>
</protein>
<gene>
    <name evidence="2" type="ORF">LR48_Vigan230s000100</name>
</gene>
<reference evidence="3" key="1">
    <citation type="journal article" date="2015" name="Proc. Natl. Acad. Sci. U.S.A.">
        <title>Genome sequencing of adzuki bean (Vigna angularis) provides insight into high starch and low fat accumulation and domestication.</title>
        <authorList>
            <person name="Yang K."/>
            <person name="Tian Z."/>
            <person name="Chen C."/>
            <person name="Luo L."/>
            <person name="Zhao B."/>
            <person name="Wang Z."/>
            <person name="Yu L."/>
            <person name="Li Y."/>
            <person name="Sun Y."/>
            <person name="Li W."/>
            <person name="Chen Y."/>
            <person name="Li Y."/>
            <person name="Zhang Y."/>
            <person name="Ai D."/>
            <person name="Zhao J."/>
            <person name="Shang C."/>
            <person name="Ma Y."/>
            <person name="Wu B."/>
            <person name="Wang M."/>
            <person name="Gao L."/>
            <person name="Sun D."/>
            <person name="Zhang P."/>
            <person name="Guo F."/>
            <person name="Wang W."/>
            <person name="Li Y."/>
            <person name="Wang J."/>
            <person name="Varshney R.K."/>
            <person name="Wang J."/>
            <person name="Ling H.Q."/>
            <person name="Wan P."/>
        </authorList>
    </citation>
    <scope>NUCLEOTIDE SEQUENCE</scope>
    <source>
        <strain evidence="3">cv. Jingnong 6</strain>
    </source>
</reference>
<accession>A0A0L9T671</accession>
<name>A0A0L9T671_PHAAN</name>
<dbReference type="AlphaFoldDB" id="A0A0L9T671"/>